<evidence type="ECO:0000259" key="3">
    <source>
        <dbReference type="PROSITE" id="PS50866"/>
    </source>
</evidence>
<dbReference type="PANTHER" id="PTHR23324:SF83">
    <property type="entry name" value="SEC14-LIKE PROTEIN 2"/>
    <property type="match status" value="1"/>
</dbReference>
<comment type="caution">
    <text evidence="4">The sequence shown here is derived from an EMBL/GenBank/DDBJ whole genome shotgun (WGS) entry which is preliminary data.</text>
</comment>
<dbReference type="PANTHER" id="PTHR23324">
    <property type="entry name" value="SEC14 RELATED PROTEIN"/>
    <property type="match status" value="1"/>
</dbReference>
<evidence type="ECO:0000256" key="1">
    <source>
        <dbReference type="SAM" id="Coils"/>
    </source>
</evidence>
<feature type="coiled-coil region" evidence="1">
    <location>
        <begin position="215"/>
        <end position="263"/>
    </location>
</feature>
<dbReference type="OMA" id="CASHESA"/>
<dbReference type="eggNOG" id="ENOG502RBR0">
    <property type="taxonomic scope" value="Eukaryota"/>
</dbReference>
<dbReference type="Proteomes" id="UP000266841">
    <property type="component" value="Unassembled WGS sequence"/>
</dbReference>
<name>K0T554_THAOC</name>
<dbReference type="AlphaFoldDB" id="K0T554"/>
<dbReference type="PROSITE" id="PS50866">
    <property type="entry name" value="GOLD"/>
    <property type="match status" value="1"/>
</dbReference>
<dbReference type="EMBL" id="AGNL01015706">
    <property type="protein sequence ID" value="EJK65537.1"/>
    <property type="molecule type" value="Genomic_DNA"/>
</dbReference>
<dbReference type="InterPro" id="IPR036598">
    <property type="entry name" value="GOLD_dom_sf"/>
</dbReference>
<reference evidence="4 5" key="1">
    <citation type="journal article" date="2012" name="Genome Biol.">
        <title>Genome and low-iron response of an oceanic diatom adapted to chronic iron limitation.</title>
        <authorList>
            <person name="Lommer M."/>
            <person name="Specht M."/>
            <person name="Roy A.S."/>
            <person name="Kraemer L."/>
            <person name="Andreson R."/>
            <person name="Gutowska M.A."/>
            <person name="Wolf J."/>
            <person name="Bergner S.V."/>
            <person name="Schilhabel M.B."/>
            <person name="Klostermeier U.C."/>
            <person name="Beiko R.G."/>
            <person name="Rosenstiel P."/>
            <person name="Hippler M."/>
            <person name="Laroche J."/>
        </authorList>
    </citation>
    <scope>NUCLEOTIDE SEQUENCE [LARGE SCALE GENOMIC DNA]</scope>
    <source>
        <strain evidence="4 5">CCMP1005</strain>
    </source>
</reference>
<evidence type="ECO:0000256" key="2">
    <source>
        <dbReference type="SAM" id="MobiDB-lite"/>
    </source>
</evidence>
<accession>K0T554</accession>
<feature type="compositionally biased region" description="Low complexity" evidence="2">
    <location>
        <begin position="10"/>
        <end position="19"/>
    </location>
</feature>
<gene>
    <name evidence="4" type="ORF">THAOC_13592</name>
</gene>
<sequence>MTKEEKEQADSSSASATDEATYEPSLADEEAASAAALEEKAIAQAMQSADSSYVPSPSLLASEDPEPLLTQVDGPLLSTYEASKPSVYQAKAVPVALRSKFDVPIHITAGGSVVEFEIFTDKYDIAFGVTAEREEGVTIVRESARVESHLESVTGKFLVGSVPCALVFSFDNEYSWFREKRVSYTITVTPPKINNVVKGRRLRATKALEVVKGDIAEMEERHGAVNQEKISLEDEIKQMEKDLEEKKNALQEYNEEDQFLRRMRLTRKKQVHLLEERLENGWEDEKSEC</sequence>
<keyword evidence="5" id="KW-1185">Reference proteome</keyword>
<dbReference type="InterPro" id="IPR051064">
    <property type="entry name" value="SEC14/CRAL-TRIO_domain"/>
</dbReference>
<proteinExistence type="predicted"/>
<evidence type="ECO:0000313" key="5">
    <source>
        <dbReference type="Proteomes" id="UP000266841"/>
    </source>
</evidence>
<protein>
    <recommendedName>
        <fullName evidence="3">GOLD domain-containing protein</fullName>
    </recommendedName>
</protein>
<dbReference type="SUPFAM" id="SSF101576">
    <property type="entry name" value="Supernatant protein factor (SPF), C-terminal domain"/>
    <property type="match status" value="1"/>
</dbReference>
<dbReference type="InterPro" id="IPR009038">
    <property type="entry name" value="GOLD_dom"/>
</dbReference>
<feature type="domain" description="GOLD" evidence="3">
    <location>
        <begin position="84"/>
        <end position="188"/>
    </location>
</feature>
<keyword evidence="1" id="KW-0175">Coiled coil</keyword>
<organism evidence="4 5">
    <name type="scientific">Thalassiosira oceanica</name>
    <name type="common">Marine diatom</name>
    <dbReference type="NCBI Taxonomy" id="159749"/>
    <lineage>
        <taxon>Eukaryota</taxon>
        <taxon>Sar</taxon>
        <taxon>Stramenopiles</taxon>
        <taxon>Ochrophyta</taxon>
        <taxon>Bacillariophyta</taxon>
        <taxon>Coscinodiscophyceae</taxon>
        <taxon>Thalassiosirophycidae</taxon>
        <taxon>Thalassiosirales</taxon>
        <taxon>Thalassiosiraceae</taxon>
        <taxon>Thalassiosira</taxon>
    </lineage>
</organism>
<dbReference type="OrthoDB" id="1434354at2759"/>
<dbReference type="GO" id="GO:0005737">
    <property type="term" value="C:cytoplasm"/>
    <property type="evidence" value="ECO:0007669"/>
    <property type="project" value="TreeGrafter"/>
</dbReference>
<dbReference type="Gene3D" id="2.60.120.680">
    <property type="entry name" value="GOLD domain"/>
    <property type="match status" value="1"/>
</dbReference>
<feature type="region of interest" description="Disordered" evidence="2">
    <location>
        <begin position="1"/>
        <end position="34"/>
    </location>
</feature>
<evidence type="ECO:0000313" key="4">
    <source>
        <dbReference type="EMBL" id="EJK65537.1"/>
    </source>
</evidence>